<name>A0A1H8YLP9_9PSEU</name>
<dbReference type="Pfam" id="PF00210">
    <property type="entry name" value="Ferritin"/>
    <property type="match status" value="1"/>
</dbReference>
<dbReference type="InterPro" id="IPR012347">
    <property type="entry name" value="Ferritin-like"/>
</dbReference>
<evidence type="ECO:0000259" key="3">
    <source>
        <dbReference type="Pfam" id="PF00210"/>
    </source>
</evidence>
<dbReference type="PRINTS" id="PR01346">
    <property type="entry name" value="HELNAPAPROT"/>
</dbReference>
<dbReference type="GO" id="GO:0016722">
    <property type="term" value="F:oxidoreductase activity, acting on metal ions"/>
    <property type="evidence" value="ECO:0007669"/>
    <property type="project" value="InterPro"/>
</dbReference>
<evidence type="ECO:0000313" key="4">
    <source>
        <dbReference type="EMBL" id="SEP53076.1"/>
    </source>
</evidence>
<feature type="domain" description="Ferritin/DPS" evidence="3">
    <location>
        <begin position="20"/>
        <end position="154"/>
    </location>
</feature>
<keyword evidence="5" id="KW-1185">Reference proteome</keyword>
<accession>A0A1H8YLP9</accession>
<gene>
    <name evidence="4" type="ORF">SAMN04489732_12447</name>
</gene>
<dbReference type="GO" id="GO:0008199">
    <property type="term" value="F:ferric iron binding"/>
    <property type="evidence" value="ECO:0007669"/>
    <property type="project" value="InterPro"/>
</dbReference>
<dbReference type="CDD" id="cd01043">
    <property type="entry name" value="DPS"/>
    <property type="match status" value="1"/>
</dbReference>
<protein>
    <submittedName>
        <fullName evidence="4">Starvation-inducible DNA-binding protein</fullName>
    </submittedName>
</protein>
<dbReference type="AlphaFoldDB" id="A0A1H8YLP9"/>
<evidence type="ECO:0000256" key="2">
    <source>
        <dbReference type="RuleBase" id="RU003875"/>
    </source>
</evidence>
<dbReference type="RefSeq" id="WP_091627404.1">
    <property type="nucleotide sequence ID" value="NZ_FOEF01000024.1"/>
</dbReference>
<sequence>MTKTQTATTGFVASAALSTALQQVLVDLIALQLQAKNAHWNVTGAGFRSVHLLLDEVVDTVSGFADDVAERMRALHATPDGRPGTVDASRQIGDLPAGEQRVPTVLTTMTELVVNAVEGVRTVHDAVDAEDPTTADLLHAVIQGLEEKAWMLRSENADH</sequence>
<dbReference type="InterPro" id="IPR008331">
    <property type="entry name" value="Ferritin_DPS_dom"/>
</dbReference>
<organism evidence="4 5">
    <name type="scientific">Amycolatopsis saalfeldensis</name>
    <dbReference type="NCBI Taxonomy" id="394193"/>
    <lineage>
        <taxon>Bacteria</taxon>
        <taxon>Bacillati</taxon>
        <taxon>Actinomycetota</taxon>
        <taxon>Actinomycetes</taxon>
        <taxon>Pseudonocardiales</taxon>
        <taxon>Pseudonocardiaceae</taxon>
        <taxon>Amycolatopsis</taxon>
    </lineage>
</organism>
<dbReference type="PROSITE" id="PS00818">
    <property type="entry name" value="DPS_1"/>
    <property type="match status" value="1"/>
</dbReference>
<comment type="similarity">
    <text evidence="1 2">Belongs to the Dps family.</text>
</comment>
<proteinExistence type="inferred from homology"/>
<dbReference type="STRING" id="394193.SAMN04489732_12447"/>
<dbReference type="OrthoDB" id="9797687at2"/>
<dbReference type="Proteomes" id="UP000198582">
    <property type="component" value="Unassembled WGS sequence"/>
</dbReference>
<evidence type="ECO:0000256" key="1">
    <source>
        <dbReference type="ARBA" id="ARBA00009497"/>
    </source>
</evidence>
<keyword evidence="4" id="KW-0238">DNA-binding</keyword>
<dbReference type="Gene3D" id="1.20.1260.10">
    <property type="match status" value="1"/>
</dbReference>
<dbReference type="EMBL" id="FOEF01000024">
    <property type="protein sequence ID" value="SEP53076.1"/>
    <property type="molecule type" value="Genomic_DNA"/>
</dbReference>
<dbReference type="PANTHER" id="PTHR42932:SF2">
    <property type="entry name" value="DNA PROTECTION DURING STARVATION PROTEIN 1"/>
    <property type="match status" value="1"/>
</dbReference>
<dbReference type="InterPro" id="IPR009078">
    <property type="entry name" value="Ferritin-like_SF"/>
</dbReference>
<evidence type="ECO:0000313" key="5">
    <source>
        <dbReference type="Proteomes" id="UP000198582"/>
    </source>
</evidence>
<dbReference type="PANTHER" id="PTHR42932">
    <property type="entry name" value="GENERAL STRESS PROTEIN 20U"/>
    <property type="match status" value="1"/>
</dbReference>
<dbReference type="InterPro" id="IPR023188">
    <property type="entry name" value="DPS_DNA-bd_CS"/>
</dbReference>
<reference evidence="4 5" key="1">
    <citation type="submission" date="2016-10" db="EMBL/GenBank/DDBJ databases">
        <authorList>
            <person name="de Groot N.N."/>
        </authorList>
    </citation>
    <scope>NUCLEOTIDE SEQUENCE [LARGE SCALE GENOMIC DNA]</scope>
    <source>
        <strain evidence="4 5">DSM 44993</strain>
    </source>
</reference>
<dbReference type="InterPro" id="IPR002177">
    <property type="entry name" value="DPS_DNA-bd"/>
</dbReference>
<dbReference type="GO" id="GO:0003677">
    <property type="term" value="F:DNA binding"/>
    <property type="evidence" value="ECO:0007669"/>
    <property type="project" value="UniProtKB-KW"/>
</dbReference>
<dbReference type="PIRSF" id="PIRSF005900">
    <property type="entry name" value="Dps"/>
    <property type="match status" value="1"/>
</dbReference>
<dbReference type="SUPFAM" id="SSF47240">
    <property type="entry name" value="Ferritin-like"/>
    <property type="match status" value="1"/>
</dbReference>